<dbReference type="AlphaFoldDB" id="A0A915EKB9"/>
<dbReference type="Proteomes" id="UP000887574">
    <property type="component" value="Unplaced"/>
</dbReference>
<evidence type="ECO:0000313" key="3">
    <source>
        <dbReference type="WBParaSite" id="jg7651"/>
    </source>
</evidence>
<keyword evidence="1" id="KW-1133">Transmembrane helix</keyword>
<dbReference type="WBParaSite" id="jg7651">
    <property type="protein sequence ID" value="jg7651"/>
    <property type="gene ID" value="jg7651"/>
</dbReference>
<name>A0A915EKB9_9BILA</name>
<accession>A0A915EKB9</accession>
<reference evidence="3" key="1">
    <citation type="submission" date="2022-11" db="UniProtKB">
        <authorList>
            <consortium name="WormBaseParasite"/>
        </authorList>
    </citation>
    <scope>IDENTIFICATION</scope>
</reference>
<keyword evidence="1" id="KW-0472">Membrane</keyword>
<organism evidence="2 3">
    <name type="scientific">Ditylenchus dipsaci</name>
    <dbReference type="NCBI Taxonomy" id="166011"/>
    <lineage>
        <taxon>Eukaryota</taxon>
        <taxon>Metazoa</taxon>
        <taxon>Ecdysozoa</taxon>
        <taxon>Nematoda</taxon>
        <taxon>Chromadorea</taxon>
        <taxon>Rhabditida</taxon>
        <taxon>Tylenchina</taxon>
        <taxon>Tylenchomorpha</taxon>
        <taxon>Sphaerularioidea</taxon>
        <taxon>Anguinidae</taxon>
        <taxon>Anguininae</taxon>
        <taxon>Ditylenchus</taxon>
    </lineage>
</organism>
<proteinExistence type="predicted"/>
<sequence>MEGSWRVSFMKNNQQRSRLNHCFNSAVGGAVDTREKSDMQSMRCINTAGRQCHVWKCTPLPLLLDRLSSSALTSLASWEVVLLSLVLLLFCSCFFLLFCSMVSNR</sequence>
<evidence type="ECO:0000313" key="2">
    <source>
        <dbReference type="Proteomes" id="UP000887574"/>
    </source>
</evidence>
<evidence type="ECO:0000256" key="1">
    <source>
        <dbReference type="SAM" id="Phobius"/>
    </source>
</evidence>
<keyword evidence="2" id="KW-1185">Reference proteome</keyword>
<protein>
    <submittedName>
        <fullName evidence="3">Uncharacterized protein</fullName>
    </submittedName>
</protein>
<keyword evidence="1" id="KW-0812">Transmembrane</keyword>
<feature type="transmembrane region" description="Helical" evidence="1">
    <location>
        <begin position="75"/>
        <end position="99"/>
    </location>
</feature>